<sequence length="431" mass="47420">MPISYLVADVDEIAARLELYRVEDEIQSEVSIASKVYSTQNFSSFTDLVQSFLEEEVSGEDFPTVACCSMTGPVADGFCIIPNLCWKMSEEEMALDLGIDRVVFINDFIASGYGLLIVPDEDLILLNKDATVCLDSIDPKCIIGAGNGLSEAVLTHDGTEFNIYPGEGGFSDFAPRTSEEFGLLTHIKSRLRIDSVSVQRIVSNHGIESIYWYLVYSSPELANDQVSEEIRQLDGDGGLLICKYAKFEPVDFICHKAILLFLSAFGAEVGNVACRSLPKGGIFITGEITPKILEILLESDTFMANYCLKGRMRPYLEEIPIFVVTTPSIGILGARVRARRCLRDQGIFSHSPGSDGEDTKETSPEQEAFPLRSQPSKPPPARVKFERNELRDRSPSSVWISSAWKYLAVGVCITAGLTASAFCAGRRSSPR</sequence>
<feature type="region of interest" description="Disordered" evidence="3">
    <location>
        <begin position="347"/>
        <end position="389"/>
    </location>
</feature>
<dbReference type="GO" id="GO:0005536">
    <property type="term" value="F:D-glucose binding"/>
    <property type="evidence" value="ECO:0007669"/>
    <property type="project" value="InterPro"/>
</dbReference>
<protein>
    <submittedName>
        <fullName evidence="4">Glucokinase</fullName>
    </submittedName>
</protein>
<dbReference type="Gene3D" id="3.40.367.20">
    <property type="match status" value="1"/>
</dbReference>
<evidence type="ECO:0000256" key="3">
    <source>
        <dbReference type="SAM" id="MobiDB-lite"/>
    </source>
</evidence>
<dbReference type="Gene3D" id="3.30.420.40">
    <property type="match status" value="1"/>
</dbReference>
<dbReference type="GO" id="GO:0004340">
    <property type="term" value="F:glucokinase activity"/>
    <property type="evidence" value="ECO:0007669"/>
    <property type="project" value="InterPro"/>
</dbReference>
<keyword evidence="1" id="KW-0808">Transferase</keyword>
<dbReference type="SUPFAM" id="SSF53067">
    <property type="entry name" value="Actin-like ATPase domain"/>
    <property type="match status" value="1"/>
</dbReference>
<dbReference type="GO" id="GO:0006096">
    <property type="term" value="P:glycolytic process"/>
    <property type="evidence" value="ECO:0007669"/>
    <property type="project" value="InterPro"/>
</dbReference>
<dbReference type="AlphaFoldDB" id="A0A6A7FW30"/>
<dbReference type="InterPro" id="IPR003836">
    <property type="entry name" value="Glucokinase"/>
</dbReference>
<evidence type="ECO:0000256" key="2">
    <source>
        <dbReference type="ARBA" id="ARBA00022777"/>
    </source>
</evidence>
<dbReference type="Pfam" id="PF02685">
    <property type="entry name" value="Glucokinase"/>
    <property type="match status" value="1"/>
</dbReference>
<dbReference type="EMBL" id="IACT01003555">
    <property type="protein sequence ID" value="LAC22791.1"/>
    <property type="molecule type" value="mRNA"/>
</dbReference>
<dbReference type="PANTHER" id="PTHR47363">
    <property type="entry name" value="GLUCOKINASE"/>
    <property type="match status" value="1"/>
</dbReference>
<evidence type="ECO:0000256" key="1">
    <source>
        <dbReference type="ARBA" id="ARBA00022679"/>
    </source>
</evidence>
<proteinExistence type="evidence at transcript level"/>
<keyword evidence="2 4" id="KW-0418">Kinase</keyword>
<organism evidence="4">
    <name type="scientific">Hirondellea gigas</name>
    <dbReference type="NCBI Taxonomy" id="1518452"/>
    <lineage>
        <taxon>Eukaryota</taxon>
        <taxon>Metazoa</taxon>
        <taxon>Ecdysozoa</taxon>
        <taxon>Arthropoda</taxon>
        <taxon>Crustacea</taxon>
        <taxon>Multicrustacea</taxon>
        <taxon>Malacostraca</taxon>
        <taxon>Eumalacostraca</taxon>
        <taxon>Peracarida</taxon>
        <taxon>Amphipoda</taxon>
        <taxon>Amphilochidea</taxon>
        <taxon>Lysianassida</taxon>
        <taxon>Lysianassidira</taxon>
        <taxon>Lysianassoidea</taxon>
        <taxon>Lysianassidae</taxon>
        <taxon>Hirondellea</taxon>
    </lineage>
</organism>
<name>A0A6A7FW30_9CRUS</name>
<accession>A0A6A7FW30</accession>
<evidence type="ECO:0000313" key="4">
    <source>
        <dbReference type="EMBL" id="LAC22791.1"/>
    </source>
</evidence>
<dbReference type="PANTHER" id="PTHR47363:SF1">
    <property type="entry name" value="GLUCOKINASE"/>
    <property type="match status" value="1"/>
</dbReference>
<dbReference type="CDD" id="cd24008">
    <property type="entry name" value="ASKHA_NBD_GLK"/>
    <property type="match status" value="1"/>
</dbReference>
<reference evidence="4" key="1">
    <citation type="submission" date="2017-11" db="EMBL/GenBank/DDBJ databases">
        <title>The sensing device of the deep-sea amphipod.</title>
        <authorList>
            <person name="Kobayashi H."/>
            <person name="Nagahama T."/>
            <person name="Arai W."/>
            <person name="Sasagawa Y."/>
            <person name="Umeda M."/>
            <person name="Hayashi T."/>
            <person name="Nikaido I."/>
            <person name="Watanabe H."/>
            <person name="Oguri K."/>
            <person name="Kitazato H."/>
            <person name="Fujioka K."/>
            <person name="Kido Y."/>
            <person name="Takami H."/>
        </authorList>
    </citation>
    <scope>NUCLEOTIDE SEQUENCE</scope>
    <source>
        <tissue evidence="4">Whole body</tissue>
    </source>
</reference>
<dbReference type="GO" id="GO:0005524">
    <property type="term" value="F:ATP binding"/>
    <property type="evidence" value="ECO:0007669"/>
    <property type="project" value="InterPro"/>
</dbReference>
<dbReference type="InterPro" id="IPR043129">
    <property type="entry name" value="ATPase_NBD"/>
</dbReference>